<dbReference type="CDD" id="cd01089">
    <property type="entry name" value="PA2G4-like"/>
    <property type="match status" value="1"/>
</dbReference>
<dbReference type="EMBL" id="BLKM01000343">
    <property type="protein sequence ID" value="GFG31967.1"/>
    <property type="molecule type" value="Genomic_DNA"/>
</dbReference>
<dbReference type="InterPro" id="IPR036390">
    <property type="entry name" value="WH_DNA-bd_sf"/>
</dbReference>
<organism evidence="4 5">
    <name type="scientific">Coptotermes formosanus</name>
    <name type="common">Formosan subterranean termite</name>
    <dbReference type="NCBI Taxonomy" id="36987"/>
    <lineage>
        <taxon>Eukaryota</taxon>
        <taxon>Metazoa</taxon>
        <taxon>Ecdysozoa</taxon>
        <taxon>Arthropoda</taxon>
        <taxon>Hexapoda</taxon>
        <taxon>Insecta</taxon>
        <taxon>Pterygota</taxon>
        <taxon>Neoptera</taxon>
        <taxon>Polyneoptera</taxon>
        <taxon>Dictyoptera</taxon>
        <taxon>Blattodea</taxon>
        <taxon>Blattoidea</taxon>
        <taxon>Termitoidae</taxon>
        <taxon>Rhinotermitidae</taxon>
        <taxon>Coptotermes</taxon>
    </lineage>
</organism>
<evidence type="ECO:0000259" key="3">
    <source>
        <dbReference type="Pfam" id="PF00557"/>
    </source>
</evidence>
<dbReference type="NCBIfam" id="TIGR00495">
    <property type="entry name" value="crvDNA_42K"/>
    <property type="match status" value="1"/>
</dbReference>
<dbReference type="Pfam" id="PF00557">
    <property type="entry name" value="Peptidase_M24"/>
    <property type="match status" value="1"/>
</dbReference>
<evidence type="ECO:0000256" key="2">
    <source>
        <dbReference type="SAM" id="MobiDB-lite"/>
    </source>
</evidence>
<evidence type="ECO:0000313" key="5">
    <source>
        <dbReference type="Proteomes" id="UP000502823"/>
    </source>
</evidence>
<dbReference type="FunFam" id="1.10.10.10:FF:000029">
    <property type="entry name" value="Proliferation-associated 2G4, a"/>
    <property type="match status" value="1"/>
</dbReference>
<dbReference type="AlphaFoldDB" id="A0A6L2PPX6"/>
<gene>
    <name evidence="4" type="ORF">Cfor_01872</name>
</gene>
<dbReference type="InterPro" id="IPR004545">
    <property type="entry name" value="PA2G4"/>
</dbReference>
<feature type="domain" description="Peptidase M24" evidence="3">
    <location>
        <begin position="62"/>
        <end position="245"/>
    </location>
</feature>
<dbReference type="Proteomes" id="UP000502823">
    <property type="component" value="Unassembled WGS sequence"/>
</dbReference>
<comment type="similarity">
    <text evidence="1">Belongs to the peptidase M24 family.</text>
</comment>
<dbReference type="InterPro" id="IPR036388">
    <property type="entry name" value="WH-like_DNA-bd_sf"/>
</dbReference>
<evidence type="ECO:0000313" key="4">
    <source>
        <dbReference type="EMBL" id="GFG31967.1"/>
    </source>
</evidence>
<dbReference type="PANTHER" id="PTHR10804">
    <property type="entry name" value="PROTEASE FAMILY M24 METHIONYL AMINOPEPTIDASE, AMINOPEPTIDASE P"/>
    <property type="match status" value="1"/>
</dbReference>
<reference evidence="5" key="1">
    <citation type="submission" date="2020-01" db="EMBL/GenBank/DDBJ databases">
        <title>Draft genome sequence of the Termite Coptotermes fromosanus.</title>
        <authorList>
            <person name="Itakura S."/>
            <person name="Yosikawa Y."/>
            <person name="Umezawa K."/>
        </authorList>
    </citation>
    <scope>NUCLEOTIDE SEQUENCE [LARGE SCALE GENOMIC DNA]</scope>
</reference>
<dbReference type="InterPro" id="IPR047113">
    <property type="entry name" value="PA2G4/ARX1"/>
</dbReference>
<feature type="region of interest" description="Disordered" evidence="2">
    <location>
        <begin position="399"/>
        <end position="431"/>
    </location>
</feature>
<dbReference type="Gene3D" id="1.10.10.10">
    <property type="entry name" value="Winged helix-like DNA-binding domain superfamily/Winged helix DNA-binding domain"/>
    <property type="match status" value="1"/>
</dbReference>
<keyword evidence="5" id="KW-1185">Reference proteome</keyword>
<dbReference type="FunCoup" id="A0A6L2PPX6">
    <property type="interactions" value="2107"/>
</dbReference>
<dbReference type="Gene3D" id="3.90.230.10">
    <property type="entry name" value="Creatinase/methionine aminopeptidase superfamily"/>
    <property type="match status" value="1"/>
</dbReference>
<dbReference type="FunFam" id="3.90.230.10:FF:000013">
    <property type="entry name" value="DNA-binding protein, 42 kDa"/>
    <property type="match status" value="1"/>
</dbReference>
<name>A0A6L2PPX6_COPFO</name>
<proteinExistence type="inferred from homology"/>
<dbReference type="InParanoid" id="A0A6L2PPX6"/>
<sequence>MGQCTVYHGILHAVRILICVYHGLAMWLRGLDLPDFGDGSDEEMADKEESEKTIAEDLVVTKYKMAGDIVNRVLKQVVDKCVVGASVREICEFGDGLLTEETSKVFKKEKDLKKGIAFPTCVSVNNCICHFSPVPSEADYTLKDEDVVKVDLGAHVDGFIAVVAHTIVLGATSEAKVTGRRADVVLAAHYASQAALRLLKPDNETYAVTDAVQKVCESYKCKPIEGMLSHQLKQFKIDGEKTIIQNPSDAQKKEHEKFEFATHEVYAMDVLVSTGEGVGREQDTRVTIYKKTDEAYQLKLKASRMFYSEVTHKHGSMPFNLRSFEDAKKAKMAVVECVNHKLIEPFQVLYEKPGEFVAHFKFTVLLMPNGPHRITGLPFEPELYQSDYTISDPELKSLLNTSANPKAGKKKKKKAEKATVGETMLEVEGEA</sequence>
<dbReference type="InterPro" id="IPR000994">
    <property type="entry name" value="Pept_M24"/>
</dbReference>
<protein>
    <recommendedName>
        <fullName evidence="3">Peptidase M24 domain-containing protein</fullName>
    </recommendedName>
</protein>
<dbReference type="SUPFAM" id="SSF46785">
    <property type="entry name" value="Winged helix' DNA-binding domain"/>
    <property type="match status" value="1"/>
</dbReference>
<evidence type="ECO:0000256" key="1">
    <source>
        <dbReference type="ARBA" id="ARBA00007319"/>
    </source>
</evidence>
<dbReference type="SUPFAM" id="SSF55920">
    <property type="entry name" value="Creatinase/aminopeptidase"/>
    <property type="match status" value="1"/>
</dbReference>
<comment type="caution">
    <text evidence="4">The sequence shown here is derived from an EMBL/GenBank/DDBJ whole genome shotgun (WGS) entry which is preliminary data.</text>
</comment>
<dbReference type="InterPro" id="IPR036005">
    <property type="entry name" value="Creatinase/aminopeptidase-like"/>
</dbReference>
<dbReference type="OrthoDB" id="5876363at2759"/>
<accession>A0A6L2PPX6</accession>
<dbReference type="PANTHER" id="PTHR10804:SF11">
    <property type="entry name" value="PROLIFERATION-ASSOCIATED PROTEIN 2G4"/>
    <property type="match status" value="1"/>
</dbReference>